<protein>
    <recommendedName>
        <fullName evidence="2">Phage shock protein PspC N-terminal domain-containing protein</fullName>
    </recommendedName>
</protein>
<dbReference type="InterPro" id="IPR007168">
    <property type="entry name" value="Phageshock_PspC_N"/>
</dbReference>
<keyword evidence="1" id="KW-0472">Membrane</keyword>
<evidence type="ECO:0000313" key="4">
    <source>
        <dbReference type="Proteomes" id="UP001458946"/>
    </source>
</evidence>
<gene>
    <name evidence="3" type="ORF">Dxin01_02267</name>
</gene>
<dbReference type="RefSeq" id="WP_353542490.1">
    <property type="nucleotide sequence ID" value="NZ_BAABRN010000025.1"/>
</dbReference>
<organism evidence="3 4">
    <name type="scientific">Deinococcus xinjiangensis</name>
    <dbReference type="NCBI Taxonomy" id="457454"/>
    <lineage>
        <taxon>Bacteria</taxon>
        <taxon>Thermotogati</taxon>
        <taxon>Deinococcota</taxon>
        <taxon>Deinococci</taxon>
        <taxon>Deinococcales</taxon>
        <taxon>Deinococcaceae</taxon>
        <taxon>Deinococcus</taxon>
    </lineage>
</organism>
<keyword evidence="1" id="KW-0812">Transmembrane</keyword>
<evidence type="ECO:0000259" key="2">
    <source>
        <dbReference type="Pfam" id="PF04024"/>
    </source>
</evidence>
<evidence type="ECO:0000313" key="3">
    <source>
        <dbReference type="EMBL" id="GAA5502523.1"/>
    </source>
</evidence>
<dbReference type="Proteomes" id="UP001458946">
    <property type="component" value="Unassembled WGS sequence"/>
</dbReference>
<feature type="transmembrane region" description="Helical" evidence="1">
    <location>
        <begin position="36"/>
        <end position="62"/>
    </location>
</feature>
<feature type="domain" description="Phage shock protein PspC N-terminal" evidence="2">
    <location>
        <begin position="4"/>
        <end position="65"/>
    </location>
</feature>
<keyword evidence="1" id="KW-1133">Transmembrane helix</keyword>
<evidence type="ECO:0000256" key="1">
    <source>
        <dbReference type="SAM" id="Phobius"/>
    </source>
</evidence>
<dbReference type="EMBL" id="BAABRN010000025">
    <property type="protein sequence ID" value="GAA5502523.1"/>
    <property type="molecule type" value="Genomic_DNA"/>
</dbReference>
<name>A0ABP9VGQ6_9DEIO</name>
<proteinExistence type="predicted"/>
<reference evidence="3 4" key="1">
    <citation type="submission" date="2024-02" db="EMBL/GenBank/DDBJ databases">
        <title>Deinococcus xinjiangensis NBRC 107630.</title>
        <authorList>
            <person name="Ichikawa N."/>
            <person name="Katano-Makiyama Y."/>
            <person name="Hidaka K."/>
        </authorList>
    </citation>
    <scope>NUCLEOTIDE SEQUENCE [LARGE SCALE GENOMIC DNA]</scope>
    <source>
        <strain evidence="3 4">NBRC 107630</strain>
    </source>
</reference>
<dbReference type="Pfam" id="PF04024">
    <property type="entry name" value="PspC"/>
    <property type="match status" value="1"/>
</dbReference>
<comment type="caution">
    <text evidence="3">The sequence shown here is derived from an EMBL/GenBank/DDBJ whole genome shotgun (WGS) entry which is preliminary data.</text>
</comment>
<accession>A0ABP9VGQ6</accession>
<sequence length="74" mass="8358">MQKEPVRNTDKKILAGVVAGLQETYAPHMNLTLLRVLLALSVLFIHPVSAVLVVGYLLLWVLMPTNERRYGMVR</sequence>
<keyword evidence="4" id="KW-1185">Reference proteome</keyword>